<reference evidence="1" key="1">
    <citation type="submission" date="2021-03" db="EMBL/GenBank/DDBJ databases">
        <title>Microbacterium sp. nov., a novel actinobacterium isolated from cow dung.</title>
        <authorList>
            <person name="Zhang L."/>
        </authorList>
    </citation>
    <scope>NUCLEOTIDE SEQUENCE</scope>
    <source>
        <strain evidence="1">NEAU-LLB</strain>
    </source>
</reference>
<gene>
    <name evidence="1" type="ORF">J5V96_03740</name>
</gene>
<dbReference type="AlphaFoldDB" id="A0A939QKU0"/>
<name>A0A939QKU0_9MICO</name>
<accession>A0A939QKU0</accession>
<dbReference type="RefSeq" id="WP_208500276.1">
    <property type="nucleotide sequence ID" value="NZ_JAGFOA010000001.1"/>
</dbReference>
<protein>
    <submittedName>
        <fullName evidence="1">Uncharacterized protein</fullName>
    </submittedName>
</protein>
<evidence type="ECO:0000313" key="2">
    <source>
        <dbReference type="Proteomes" id="UP000680132"/>
    </source>
</evidence>
<keyword evidence="2" id="KW-1185">Reference proteome</keyword>
<dbReference type="Proteomes" id="UP000680132">
    <property type="component" value="Unassembled WGS sequence"/>
</dbReference>
<organism evidence="1 2">
    <name type="scientific">Microbacterium stercoris</name>
    <dbReference type="NCBI Taxonomy" id="2820289"/>
    <lineage>
        <taxon>Bacteria</taxon>
        <taxon>Bacillati</taxon>
        <taxon>Actinomycetota</taxon>
        <taxon>Actinomycetes</taxon>
        <taxon>Micrococcales</taxon>
        <taxon>Microbacteriaceae</taxon>
        <taxon>Microbacterium</taxon>
    </lineage>
</organism>
<dbReference type="EMBL" id="JAGFOA010000001">
    <property type="protein sequence ID" value="MBO3662620.1"/>
    <property type="molecule type" value="Genomic_DNA"/>
</dbReference>
<sequence length="103" mass="11577">MRALVAHARSLVGDRATVELEEFEGPSDDRHIQMLVTPRTLGALSVGVIADDEWLILDVGERWGWEPDYSSEGLEFVKATLERTVQGVGPRRRLLPTRTFPAY</sequence>
<proteinExistence type="predicted"/>
<comment type="caution">
    <text evidence="1">The sequence shown here is derived from an EMBL/GenBank/DDBJ whole genome shotgun (WGS) entry which is preliminary data.</text>
</comment>
<evidence type="ECO:0000313" key="1">
    <source>
        <dbReference type="EMBL" id="MBO3662620.1"/>
    </source>
</evidence>